<name>A0A2B7X0H2_POLH7</name>
<dbReference type="InterPro" id="IPR016197">
    <property type="entry name" value="Chromo-like_dom_sf"/>
</dbReference>
<protein>
    <recommendedName>
        <fullName evidence="3">Chromo domain-containing protein</fullName>
    </recommendedName>
</protein>
<reference evidence="4 5" key="1">
    <citation type="submission" date="2017-10" db="EMBL/GenBank/DDBJ databases">
        <title>Comparative genomics in systemic dimorphic fungi from Ajellomycetaceae.</title>
        <authorList>
            <person name="Munoz J.F."/>
            <person name="Mcewen J.G."/>
            <person name="Clay O.K."/>
            <person name="Cuomo C.A."/>
        </authorList>
    </citation>
    <scope>NUCLEOTIDE SEQUENCE [LARGE SCALE GENOMIC DNA]</scope>
    <source>
        <strain evidence="4 5">UAMH7299</strain>
    </source>
</reference>
<dbReference type="AlphaFoldDB" id="A0A2B7X0H2"/>
<feature type="domain" description="Chromo" evidence="3">
    <location>
        <begin position="160"/>
        <end position="222"/>
    </location>
</feature>
<accession>A0A2B7X0H2</accession>
<evidence type="ECO:0000256" key="2">
    <source>
        <dbReference type="SAM" id="MobiDB-lite"/>
    </source>
</evidence>
<dbReference type="Proteomes" id="UP000224634">
    <property type="component" value="Unassembled WGS sequence"/>
</dbReference>
<dbReference type="EMBL" id="PDNA01000191">
    <property type="protein sequence ID" value="PGH05104.1"/>
    <property type="molecule type" value="Genomic_DNA"/>
</dbReference>
<dbReference type="SUPFAM" id="SSF54160">
    <property type="entry name" value="Chromo domain-like"/>
    <property type="match status" value="1"/>
</dbReference>
<comment type="subunit">
    <text evidence="1">Component of the NuA4 histone acetyltransferase complex.</text>
</comment>
<evidence type="ECO:0000259" key="3">
    <source>
        <dbReference type="PROSITE" id="PS50013"/>
    </source>
</evidence>
<feature type="compositionally biased region" description="Basic and acidic residues" evidence="2">
    <location>
        <begin position="62"/>
        <end position="84"/>
    </location>
</feature>
<gene>
    <name evidence="4" type="ORF">AJ80_08403</name>
</gene>
<dbReference type="InterPro" id="IPR000953">
    <property type="entry name" value="Chromo/chromo_shadow_dom"/>
</dbReference>
<evidence type="ECO:0000256" key="1">
    <source>
        <dbReference type="ARBA" id="ARBA00011353"/>
    </source>
</evidence>
<dbReference type="STRING" id="1447883.A0A2B7X0H2"/>
<evidence type="ECO:0000313" key="5">
    <source>
        <dbReference type="Proteomes" id="UP000224634"/>
    </source>
</evidence>
<dbReference type="Gene3D" id="2.40.50.40">
    <property type="match status" value="1"/>
</dbReference>
<sequence length="252" mass="28121">MKVGVGPPNDFDRALEQLEAVETVDLTGKGSVSQIHREPEKLLDNGSPSLKGNQGGEEARDESDRGRSSTTDVHHINGDREHKPSIGVQKRKRTPLQRDGSLHRHRSTSTASLSSESLFALDSSDSESEDRYVDMNAPSRQHPPPPPVLVDRNGVKSKEWCVDEIINSKIVRMGGRMQLRYLVNWTGYDEPSWEPLCNLIPGSELLVVNFHKKYPNRPLPASVHVLLNSHQPSKQHGRPPSGKRHKRACFGI</sequence>
<dbReference type="PROSITE" id="PS50013">
    <property type="entry name" value="CHROMO_2"/>
    <property type="match status" value="1"/>
</dbReference>
<feature type="region of interest" description="Disordered" evidence="2">
    <location>
        <begin position="25"/>
        <end position="152"/>
    </location>
</feature>
<feature type="compositionally biased region" description="Low complexity" evidence="2">
    <location>
        <begin position="108"/>
        <end position="123"/>
    </location>
</feature>
<evidence type="ECO:0000313" key="4">
    <source>
        <dbReference type="EMBL" id="PGH05104.1"/>
    </source>
</evidence>
<proteinExistence type="predicted"/>
<organism evidence="4 5">
    <name type="scientific">Polytolypa hystricis (strain UAMH7299)</name>
    <dbReference type="NCBI Taxonomy" id="1447883"/>
    <lineage>
        <taxon>Eukaryota</taxon>
        <taxon>Fungi</taxon>
        <taxon>Dikarya</taxon>
        <taxon>Ascomycota</taxon>
        <taxon>Pezizomycotina</taxon>
        <taxon>Eurotiomycetes</taxon>
        <taxon>Eurotiomycetidae</taxon>
        <taxon>Onygenales</taxon>
        <taxon>Onygenales incertae sedis</taxon>
        <taxon>Polytolypa</taxon>
    </lineage>
</organism>
<dbReference type="OrthoDB" id="4187800at2759"/>
<dbReference type="GO" id="GO:0006338">
    <property type="term" value="P:chromatin remodeling"/>
    <property type="evidence" value="ECO:0007669"/>
    <property type="project" value="UniProtKB-ARBA"/>
</dbReference>
<keyword evidence="5" id="KW-1185">Reference proteome</keyword>
<dbReference type="SMART" id="SM00298">
    <property type="entry name" value="CHROMO"/>
    <property type="match status" value="1"/>
</dbReference>
<comment type="caution">
    <text evidence="4">The sequence shown here is derived from an EMBL/GenBank/DDBJ whole genome shotgun (WGS) entry which is preliminary data.</text>
</comment>